<dbReference type="NCBIfam" id="TIGR01994">
    <property type="entry name" value="SUF_scaf_2"/>
    <property type="match status" value="1"/>
</dbReference>
<dbReference type="OrthoDB" id="9804157at2"/>
<proteinExistence type="predicted"/>
<sequence length="154" mass="16927">MSDLAGMYQEIILDHSRRRVGAGELAEFDAERFEKNPSCGDELRLRVRLDRSGTEPTLAEIGWVGDGCSISLASVSMLVEQLRGRTVTEAFAAVEAMRTMMRSRGQVSYDEDSPEAELIGDAVAFEGTAKYVMRVKCAMLGWVALETALREATS</sequence>
<name>A0A3P3VYS7_9MICO</name>
<dbReference type="Pfam" id="PF01592">
    <property type="entry name" value="NifU_N"/>
    <property type="match status" value="1"/>
</dbReference>
<dbReference type="GO" id="GO:0005506">
    <property type="term" value="F:iron ion binding"/>
    <property type="evidence" value="ECO:0007669"/>
    <property type="project" value="InterPro"/>
</dbReference>
<dbReference type="Proteomes" id="UP000274391">
    <property type="component" value="Unassembled WGS sequence"/>
</dbReference>
<dbReference type="GO" id="GO:0016226">
    <property type="term" value="P:iron-sulfur cluster assembly"/>
    <property type="evidence" value="ECO:0007669"/>
    <property type="project" value="InterPro"/>
</dbReference>
<accession>A0A3P3VYS7</accession>
<organism evidence="2 3">
    <name type="scientific">Gulosibacter macacae</name>
    <dbReference type="NCBI Taxonomy" id="2488791"/>
    <lineage>
        <taxon>Bacteria</taxon>
        <taxon>Bacillati</taxon>
        <taxon>Actinomycetota</taxon>
        <taxon>Actinomycetes</taxon>
        <taxon>Micrococcales</taxon>
        <taxon>Microbacteriaceae</taxon>
        <taxon>Gulosibacter</taxon>
    </lineage>
</organism>
<evidence type="ECO:0000313" key="3">
    <source>
        <dbReference type="Proteomes" id="UP000274391"/>
    </source>
</evidence>
<dbReference type="GO" id="GO:0051536">
    <property type="term" value="F:iron-sulfur cluster binding"/>
    <property type="evidence" value="ECO:0007669"/>
    <property type="project" value="InterPro"/>
</dbReference>
<dbReference type="AlphaFoldDB" id="A0A3P3VYS7"/>
<protein>
    <submittedName>
        <fullName evidence="2">SUF system NifU family Fe-S cluster assembly protein</fullName>
    </submittedName>
</protein>
<keyword evidence="3" id="KW-1185">Reference proteome</keyword>
<dbReference type="Gene3D" id="3.90.1010.10">
    <property type="match status" value="1"/>
</dbReference>
<dbReference type="InterPro" id="IPR002871">
    <property type="entry name" value="NIF_FeS_clus_asmbl_NifU_N"/>
</dbReference>
<reference evidence="2 3" key="1">
    <citation type="submission" date="2018-11" db="EMBL/GenBank/DDBJ databases">
        <title>YIM 102482-1 draft genome.</title>
        <authorList>
            <person name="Li G."/>
            <person name="Jiang Y."/>
        </authorList>
    </citation>
    <scope>NUCLEOTIDE SEQUENCE [LARGE SCALE GENOMIC DNA]</scope>
    <source>
        <strain evidence="2 3">YIM 102482-1</strain>
    </source>
</reference>
<comment type="caution">
    <text evidence="2">The sequence shown here is derived from an EMBL/GenBank/DDBJ whole genome shotgun (WGS) entry which is preliminary data.</text>
</comment>
<dbReference type="RefSeq" id="WP_124970131.1">
    <property type="nucleotide sequence ID" value="NZ_RQVS01000003.1"/>
</dbReference>
<gene>
    <name evidence="2" type="ORF">EG850_03735</name>
</gene>
<evidence type="ECO:0000313" key="2">
    <source>
        <dbReference type="EMBL" id="RRJ87971.1"/>
    </source>
</evidence>
<dbReference type="SUPFAM" id="SSF82649">
    <property type="entry name" value="SufE/NifU"/>
    <property type="match status" value="1"/>
</dbReference>
<dbReference type="EMBL" id="RQVS01000003">
    <property type="protein sequence ID" value="RRJ87971.1"/>
    <property type="molecule type" value="Genomic_DNA"/>
</dbReference>
<evidence type="ECO:0000259" key="1">
    <source>
        <dbReference type="Pfam" id="PF01592"/>
    </source>
</evidence>
<feature type="domain" description="NIF system FeS cluster assembly NifU N-terminal" evidence="1">
    <location>
        <begin position="7"/>
        <end position="137"/>
    </location>
</feature>
<dbReference type="PANTHER" id="PTHR10093">
    <property type="entry name" value="IRON-SULFUR CLUSTER ASSEMBLY ENZYME NIFU HOMOLOG"/>
    <property type="match status" value="1"/>
</dbReference>
<dbReference type="CDD" id="cd06664">
    <property type="entry name" value="IscU_like"/>
    <property type="match status" value="1"/>
</dbReference>